<feature type="compositionally biased region" description="Low complexity" evidence="1">
    <location>
        <begin position="977"/>
        <end position="993"/>
    </location>
</feature>
<reference evidence="3" key="1">
    <citation type="journal article" date="2021" name="Nat. Commun.">
        <title>Genetic determinants of endophytism in the Arabidopsis root mycobiome.</title>
        <authorList>
            <person name="Mesny F."/>
            <person name="Miyauchi S."/>
            <person name="Thiergart T."/>
            <person name="Pickel B."/>
            <person name="Atanasova L."/>
            <person name="Karlsson M."/>
            <person name="Huettel B."/>
            <person name="Barry K.W."/>
            <person name="Haridas S."/>
            <person name="Chen C."/>
            <person name="Bauer D."/>
            <person name="Andreopoulos W."/>
            <person name="Pangilinan J."/>
            <person name="LaButti K."/>
            <person name="Riley R."/>
            <person name="Lipzen A."/>
            <person name="Clum A."/>
            <person name="Drula E."/>
            <person name="Henrissat B."/>
            <person name="Kohler A."/>
            <person name="Grigoriev I.V."/>
            <person name="Martin F.M."/>
            <person name="Hacquard S."/>
        </authorList>
    </citation>
    <scope>NUCLEOTIDE SEQUENCE</scope>
    <source>
        <strain evidence="3">MPI-CAGE-AT-0147</strain>
    </source>
</reference>
<dbReference type="AlphaFoldDB" id="A0A9P9F5P8"/>
<feature type="compositionally biased region" description="Polar residues" evidence="1">
    <location>
        <begin position="1013"/>
        <end position="1038"/>
    </location>
</feature>
<feature type="compositionally biased region" description="Basic and acidic residues" evidence="1">
    <location>
        <begin position="955"/>
        <end position="969"/>
    </location>
</feature>
<feature type="compositionally biased region" description="Polar residues" evidence="1">
    <location>
        <begin position="1066"/>
        <end position="1087"/>
    </location>
</feature>
<dbReference type="Proteomes" id="UP000738349">
    <property type="component" value="Unassembled WGS sequence"/>
</dbReference>
<dbReference type="SMART" id="SM00271">
    <property type="entry name" value="DnaJ"/>
    <property type="match status" value="1"/>
</dbReference>
<feature type="region of interest" description="Disordered" evidence="1">
    <location>
        <begin position="556"/>
        <end position="591"/>
    </location>
</feature>
<dbReference type="GO" id="GO:1990380">
    <property type="term" value="F:K48-linked deubiquitinase activity"/>
    <property type="evidence" value="ECO:0007669"/>
    <property type="project" value="InterPro"/>
</dbReference>
<feature type="domain" description="J" evidence="2">
    <location>
        <begin position="46"/>
        <end position="113"/>
    </location>
</feature>
<feature type="compositionally biased region" description="Polar residues" evidence="1">
    <location>
        <begin position="447"/>
        <end position="459"/>
    </location>
</feature>
<evidence type="ECO:0000259" key="2">
    <source>
        <dbReference type="PROSITE" id="PS50076"/>
    </source>
</evidence>
<dbReference type="Pfam" id="PF04424">
    <property type="entry name" value="MINDY_DUB"/>
    <property type="match status" value="1"/>
</dbReference>
<evidence type="ECO:0000313" key="4">
    <source>
        <dbReference type="Proteomes" id="UP000738349"/>
    </source>
</evidence>
<dbReference type="InterPro" id="IPR033979">
    <property type="entry name" value="MINDY_domain"/>
</dbReference>
<dbReference type="InterPro" id="IPR036869">
    <property type="entry name" value="J_dom_sf"/>
</dbReference>
<evidence type="ECO:0000256" key="1">
    <source>
        <dbReference type="SAM" id="MobiDB-lite"/>
    </source>
</evidence>
<dbReference type="SUPFAM" id="SSF46565">
    <property type="entry name" value="Chaperone J-domain"/>
    <property type="match status" value="1"/>
</dbReference>
<feature type="compositionally biased region" description="Low complexity" evidence="1">
    <location>
        <begin position="498"/>
        <end position="507"/>
    </location>
</feature>
<dbReference type="PROSITE" id="PS50076">
    <property type="entry name" value="DNAJ_2"/>
    <property type="match status" value="1"/>
</dbReference>
<dbReference type="CDD" id="cd06257">
    <property type="entry name" value="DnaJ"/>
    <property type="match status" value="1"/>
</dbReference>
<protein>
    <recommendedName>
        <fullName evidence="2">J domain-containing protein</fullName>
    </recommendedName>
</protein>
<dbReference type="GO" id="GO:0005829">
    <property type="term" value="C:cytosol"/>
    <property type="evidence" value="ECO:0007669"/>
    <property type="project" value="TreeGrafter"/>
</dbReference>
<proteinExistence type="predicted"/>
<feature type="region of interest" description="Disordered" evidence="1">
    <location>
        <begin position="412"/>
        <end position="533"/>
    </location>
</feature>
<dbReference type="Pfam" id="PF00226">
    <property type="entry name" value="DnaJ"/>
    <property type="match status" value="1"/>
</dbReference>
<keyword evidence="4" id="KW-1185">Reference proteome</keyword>
<dbReference type="PANTHER" id="PTHR18063:SF6">
    <property type="entry name" value="UBIQUITIN CARBOXYL-TERMINAL HYDROLASE"/>
    <property type="match status" value="1"/>
</dbReference>
<dbReference type="InterPro" id="IPR015399">
    <property type="entry name" value="DUF1977_DnaJ-like"/>
</dbReference>
<dbReference type="GO" id="GO:0071944">
    <property type="term" value="C:cell periphery"/>
    <property type="evidence" value="ECO:0007669"/>
    <property type="project" value="TreeGrafter"/>
</dbReference>
<comment type="caution">
    <text evidence="3">The sequence shown here is derived from an EMBL/GenBank/DDBJ whole genome shotgun (WGS) entry which is preliminary data.</text>
</comment>
<dbReference type="PANTHER" id="PTHR18063">
    <property type="entry name" value="NF-E2 INDUCIBLE PROTEIN"/>
    <property type="match status" value="1"/>
</dbReference>
<evidence type="ECO:0000313" key="3">
    <source>
        <dbReference type="EMBL" id="KAH7153286.1"/>
    </source>
</evidence>
<dbReference type="Pfam" id="PF09320">
    <property type="entry name" value="DUF1977"/>
    <property type="match status" value="1"/>
</dbReference>
<sequence length="1117" mass="123426">MPSATASGADTGSARSREHNQGNQGRGYTPDQEAAVIRIRKCNPTAFYDILSLESVKTTCTDGEIKKAYRKLSLLTHPDKNGHQYADEAFKMVSRAFGILGDKEKREKFDRLGTDPDSRFASAQAQNPFSGFAQRQQGGGMGRGGWDDELTPEEMFARFFGGQGFGGGGGGPFGGFDTGPQFVFNFGGGPGIRVHQFGGARPRTRPREANQGRQESSPLQTFLGLLPIILFFILPIVTSIFSGESSTSSSTPRMVYDHPLHPYTEGRTTPNFGIEYFVNPDDVSKYTDGKLNKLDRTAEVNIVRRLKNECDNELTYRQRLRDAAQGWFYQDPEKMAVAETYSMPSCERLQNLGIAPNEGSESKPGSNNPWADAGERWEDLAQREAPGSPPAALRPGGAFVTMEQEEEMVWGEAKKKNDPLDDAPAYMRPGGDRVETNPFLRKKVPESTESLSKEPNNPWSPAKEPLPSDSNAPENTPIPPSLPPKDIWDNPTPPPASPALISLPSRSDSPAWDEDPLGKNKGPAPMNTLSDELRDETHVWDDLGSKGKAKAIEEWNLIDAEPSEPAEAKPPLPPRRSTDIPAWKPSRQQVDGAETYQIKNIKWYDSSAPKNPRTSPILIQNANGPCPLVALVNALTLTTPAENPDTALVQILRSREQVSLNLLLDAVFDELMSPRRTNSEDALPDVSDLYAFLQSLHTGMNVNPRFIPTAQMINAYKRTSLTHLHPTERGDLIPGTFENTAEMSLYATFSIPLIHGWLPPKSEPAYEALGRQAVSYEDAQNLLFREEELEDKLSNSEAGLDETEQQLYQDILVIKSFLMSSATQLTHWGIEVIGRAIRPGTFAILFRNDHFSTLYCHPETMQLLTLVTDAGFKTHDEIVWETLSDVNGESTEFLSGDFRMVGTSVLASSADNDGEWTTVLRRGKARQEEEPMSPSTEQEDRDLALALQLQEEEDERHREAEARRRRESILSEQYIEQQGRQPGPNPGRNPGQSPGRGQGVGGPREGAGLVPVRSSSNVATQPRPSQQVRSLIPPQQQAEEGDDAPPSYEQAAHDVAYQPPMGHPSHANSSPSVSRQSTRTSINTPTGQRPMGRTAGRPDGKTTERWIGVSEFWDLWR</sequence>
<name>A0A9P9F5P8_9HYPO</name>
<dbReference type="EMBL" id="JAGMUV010000006">
    <property type="protein sequence ID" value="KAH7153286.1"/>
    <property type="molecule type" value="Genomic_DNA"/>
</dbReference>
<feature type="region of interest" description="Disordered" evidence="1">
    <location>
        <begin position="1"/>
        <end position="32"/>
    </location>
</feature>
<dbReference type="GO" id="GO:0071108">
    <property type="term" value="P:protein K48-linked deubiquitination"/>
    <property type="evidence" value="ECO:0007669"/>
    <property type="project" value="TreeGrafter"/>
</dbReference>
<dbReference type="FunFam" id="1.10.287.110:FF:000069">
    <property type="entry name" value="ER associated DnaJ chaperone"/>
    <property type="match status" value="1"/>
</dbReference>
<dbReference type="InterPro" id="IPR001623">
    <property type="entry name" value="DnaJ_domain"/>
</dbReference>
<dbReference type="GO" id="GO:0004843">
    <property type="term" value="F:cysteine-type deubiquitinase activity"/>
    <property type="evidence" value="ECO:0007669"/>
    <property type="project" value="InterPro"/>
</dbReference>
<gene>
    <name evidence="3" type="ORF">EDB81DRAFT_841534</name>
</gene>
<dbReference type="InterPro" id="IPR007518">
    <property type="entry name" value="MINDY"/>
</dbReference>
<dbReference type="OrthoDB" id="10261212at2759"/>
<organism evidence="3 4">
    <name type="scientific">Dactylonectria macrodidyma</name>
    <dbReference type="NCBI Taxonomy" id="307937"/>
    <lineage>
        <taxon>Eukaryota</taxon>
        <taxon>Fungi</taxon>
        <taxon>Dikarya</taxon>
        <taxon>Ascomycota</taxon>
        <taxon>Pezizomycotina</taxon>
        <taxon>Sordariomycetes</taxon>
        <taxon>Hypocreomycetidae</taxon>
        <taxon>Hypocreales</taxon>
        <taxon>Nectriaceae</taxon>
        <taxon>Dactylonectria</taxon>
    </lineage>
</organism>
<accession>A0A9P9F5P8</accession>
<dbReference type="PRINTS" id="PR00625">
    <property type="entry name" value="JDOMAIN"/>
</dbReference>
<feature type="compositionally biased region" description="Gly residues" evidence="1">
    <location>
        <begin position="994"/>
        <end position="1005"/>
    </location>
</feature>
<dbReference type="Gene3D" id="1.10.287.110">
    <property type="entry name" value="DnaJ domain"/>
    <property type="match status" value="1"/>
</dbReference>
<dbReference type="GO" id="GO:0016807">
    <property type="term" value="F:cysteine-type carboxypeptidase activity"/>
    <property type="evidence" value="ECO:0007669"/>
    <property type="project" value="TreeGrafter"/>
</dbReference>
<feature type="compositionally biased region" description="Low complexity" evidence="1">
    <location>
        <begin position="1"/>
        <end position="14"/>
    </location>
</feature>
<feature type="region of interest" description="Disordered" evidence="1">
    <location>
        <begin position="922"/>
        <end position="1117"/>
    </location>
</feature>